<accession>A0AB74EU33</accession>
<organism evidence="1 2">
    <name type="scientific">Eubacterium callanderi</name>
    <dbReference type="NCBI Taxonomy" id="53442"/>
    <lineage>
        <taxon>Bacteria</taxon>
        <taxon>Bacillati</taxon>
        <taxon>Bacillota</taxon>
        <taxon>Clostridia</taxon>
        <taxon>Eubacteriales</taxon>
        <taxon>Eubacteriaceae</taxon>
        <taxon>Eubacterium</taxon>
    </lineage>
</organism>
<evidence type="ECO:0000313" key="2">
    <source>
        <dbReference type="Proteomes" id="UP000184012"/>
    </source>
</evidence>
<name>A0AB74EU33_9FIRM</name>
<evidence type="ECO:0000313" key="1">
    <source>
        <dbReference type="EMBL" id="SHK93425.1"/>
    </source>
</evidence>
<gene>
    <name evidence="1" type="ORF">SAMN04515649_101303</name>
</gene>
<proteinExistence type="predicted"/>
<dbReference type="RefSeq" id="WP_073381991.1">
    <property type="nucleotide sequence ID" value="NZ_DBFXFH010000047.1"/>
</dbReference>
<reference evidence="1 2" key="1">
    <citation type="submission" date="2016-11" db="EMBL/GenBank/DDBJ databases">
        <authorList>
            <person name="Varghese N."/>
            <person name="Submissions S."/>
        </authorList>
    </citation>
    <scope>NUCLEOTIDE SEQUENCE [LARGE SCALE GENOMIC DNA]</scope>
    <source>
        <strain evidence="1 2">FD</strain>
    </source>
</reference>
<dbReference type="Proteomes" id="UP000184012">
    <property type="component" value="Unassembled WGS sequence"/>
</dbReference>
<sequence>MLKIKESRKLEGLTEIDVQQSEGVSTKVQVVGRTAEISDSGMVNFSTYIQNEAVAETHAETVKMETAEFLNKITSILLGNENKGEQA</sequence>
<comment type="caution">
    <text evidence="1">The sequence shown here is derived from an EMBL/GenBank/DDBJ whole genome shotgun (WGS) entry which is preliminary data.</text>
</comment>
<dbReference type="EMBL" id="FRBP01000001">
    <property type="protein sequence ID" value="SHK93425.1"/>
    <property type="molecule type" value="Genomic_DNA"/>
</dbReference>
<dbReference type="AlphaFoldDB" id="A0AB74EU33"/>
<protein>
    <submittedName>
        <fullName evidence="1">Uncharacterized protein</fullName>
    </submittedName>
</protein>